<dbReference type="PANTHER" id="PTHR43002">
    <property type="entry name" value="GLYCOGEN DEBRANCHING ENZYME"/>
    <property type="match status" value="1"/>
</dbReference>
<dbReference type="InterPro" id="IPR017853">
    <property type="entry name" value="GH"/>
</dbReference>
<name>A0ABT1C8G6_9HYPH</name>
<dbReference type="InterPro" id="IPR006047">
    <property type="entry name" value="GH13_cat_dom"/>
</dbReference>
<accession>A0ABT1C8G6</accession>
<dbReference type="RefSeq" id="WP_252820095.1">
    <property type="nucleotide sequence ID" value="NZ_JAMXQS010000007.1"/>
</dbReference>
<keyword evidence="2" id="KW-0378">Hydrolase</keyword>
<proteinExistence type="inferred from homology"/>
<dbReference type="NCBIfam" id="TIGR02100">
    <property type="entry name" value="glgX_debranch"/>
    <property type="match status" value="1"/>
</dbReference>
<dbReference type="SUPFAM" id="SSF51445">
    <property type="entry name" value="(Trans)glycosidases"/>
    <property type="match status" value="1"/>
</dbReference>
<dbReference type="Gene3D" id="3.20.20.80">
    <property type="entry name" value="Glycosidases"/>
    <property type="match status" value="1"/>
</dbReference>
<organism evidence="5 6">
    <name type="scientific">Mesorhizobium liriopis</name>
    <dbReference type="NCBI Taxonomy" id="2953882"/>
    <lineage>
        <taxon>Bacteria</taxon>
        <taxon>Pseudomonadati</taxon>
        <taxon>Pseudomonadota</taxon>
        <taxon>Alphaproteobacteria</taxon>
        <taxon>Hyphomicrobiales</taxon>
        <taxon>Phyllobacteriaceae</taxon>
        <taxon>Mesorhizobium</taxon>
    </lineage>
</organism>
<dbReference type="InterPro" id="IPR004193">
    <property type="entry name" value="Glyco_hydro_13_N"/>
</dbReference>
<keyword evidence="6" id="KW-1185">Reference proteome</keyword>
<dbReference type="InterPro" id="IPR011837">
    <property type="entry name" value="Glycogen_debranch_GlgX"/>
</dbReference>
<gene>
    <name evidence="5" type="primary">glgX</name>
    <name evidence="5" type="ORF">NGM99_14385</name>
</gene>
<dbReference type="SMART" id="SM00642">
    <property type="entry name" value="Aamy"/>
    <property type="match status" value="1"/>
</dbReference>
<dbReference type="Proteomes" id="UP001205906">
    <property type="component" value="Unassembled WGS sequence"/>
</dbReference>
<dbReference type="InterPro" id="IPR044505">
    <property type="entry name" value="GlgX_Isoamylase_N_E_set"/>
</dbReference>
<dbReference type="Pfam" id="PF02922">
    <property type="entry name" value="CBM_48"/>
    <property type="match status" value="1"/>
</dbReference>
<protein>
    <submittedName>
        <fullName evidence="5">Glycogen debranching protein GlgX</fullName>
    </submittedName>
</protein>
<comment type="caution">
    <text evidence="5">The sequence shown here is derived from an EMBL/GenBank/DDBJ whole genome shotgun (WGS) entry which is preliminary data.</text>
</comment>
<evidence type="ECO:0000313" key="6">
    <source>
        <dbReference type="Proteomes" id="UP001205906"/>
    </source>
</evidence>
<evidence type="ECO:0000256" key="2">
    <source>
        <dbReference type="ARBA" id="ARBA00022801"/>
    </source>
</evidence>
<dbReference type="CDD" id="cd11326">
    <property type="entry name" value="AmyAc_Glg_debranch"/>
    <property type="match status" value="1"/>
</dbReference>
<comment type="similarity">
    <text evidence="1">Belongs to the glycosyl hydrolase 13 family.</text>
</comment>
<dbReference type="Gene3D" id="2.60.40.1180">
    <property type="entry name" value="Golgi alpha-mannosidase II"/>
    <property type="match status" value="1"/>
</dbReference>
<dbReference type="CDD" id="cd02856">
    <property type="entry name" value="E_set_GDE_Isoamylase_N"/>
    <property type="match status" value="1"/>
</dbReference>
<dbReference type="SUPFAM" id="SSF51011">
    <property type="entry name" value="Glycosyl hydrolase domain"/>
    <property type="match status" value="1"/>
</dbReference>
<evidence type="ECO:0000313" key="5">
    <source>
        <dbReference type="EMBL" id="MCO6050968.1"/>
    </source>
</evidence>
<dbReference type="Pfam" id="PF00128">
    <property type="entry name" value="Alpha-amylase"/>
    <property type="match status" value="1"/>
</dbReference>
<dbReference type="EMBL" id="JAMXQS010000007">
    <property type="protein sequence ID" value="MCO6050968.1"/>
    <property type="molecule type" value="Genomic_DNA"/>
</dbReference>
<keyword evidence="3" id="KW-0326">Glycosidase</keyword>
<dbReference type="SUPFAM" id="SSF81296">
    <property type="entry name" value="E set domains"/>
    <property type="match status" value="1"/>
</dbReference>
<evidence type="ECO:0000256" key="3">
    <source>
        <dbReference type="ARBA" id="ARBA00023295"/>
    </source>
</evidence>
<dbReference type="InterPro" id="IPR013783">
    <property type="entry name" value="Ig-like_fold"/>
</dbReference>
<dbReference type="InterPro" id="IPR013780">
    <property type="entry name" value="Glyco_hydro_b"/>
</dbReference>
<sequence length="695" mass="78631">MTSSRYRVSHGSPFPLGAHWDGSGVNFALFSANATKVELCLFDQTGRREIERIVLPEYTHEVWHGYLPDVRPGQLYGYRVHGPYEPQAGHRFNPNKLVLDPYALELRGDMRWHDAAFGYRIGSKQADLSFDKRDSAPIMPKCVVVDPAYTWGQDIRPNTPWAETITYEAHVKGMTAQREELPPQLRGTFAGLADPNVVEHLAKLGVTAVELMPVQSFFDDRYLIEKGLTNYWGYNTVGFFAPATRFISPGGGIHEFKLMVRRLHEAGIEVILDVVYNHTAEGNQMGPTLSFRGIDNASYYVLADDPRYYFETTGCGNNLNLTHERVLMMVMDSLRYWVEECHVDGFRFDLASTLGRDRDQFSSHAVFLDAVRQDPVMSKVKLIAEPWDTGPGGYQVGNFPPGWAEWNDKYRDTVRGYWKGEEGLAPDLASNLLGSANLFDKRGRRPWASVNFVTAHDGFTLLDVVSFNDKHNEANGEDNKDGHSHNLSWNCGAEGLTDDQGILDLRDRMRRNLIATTLLSQGTPMLLMGDEVGRSQGGNNNAYAQDNEMNWLKWEGIGERDEAFRTFVQNVIRIRRDRELLRQRKFLHAQPVDEEGTLDVQWLRPSGEPMEDGDWQNPHTRSMAVALAGPDERMLLLLNAYHESLDFQLPQGFENGWVKLIDTATGAAHVRRGEKVEGSTFTVEGRTLILLETVK</sequence>
<reference evidence="5 6" key="1">
    <citation type="submission" date="2022-06" db="EMBL/GenBank/DDBJ databases">
        <title>Mesorhizobium sp. strain RP14 Genome sequencing and assembly.</title>
        <authorList>
            <person name="Kim I."/>
        </authorList>
    </citation>
    <scope>NUCLEOTIDE SEQUENCE [LARGE SCALE GENOMIC DNA]</scope>
    <source>
        <strain evidence="6">RP14(2022)</strain>
    </source>
</reference>
<dbReference type="InterPro" id="IPR014756">
    <property type="entry name" value="Ig_E-set"/>
</dbReference>
<feature type="domain" description="Glycosyl hydrolase family 13 catalytic" evidence="4">
    <location>
        <begin position="168"/>
        <end position="575"/>
    </location>
</feature>
<dbReference type="Gene3D" id="2.60.40.10">
    <property type="entry name" value="Immunoglobulins"/>
    <property type="match status" value="1"/>
</dbReference>
<evidence type="ECO:0000259" key="4">
    <source>
        <dbReference type="SMART" id="SM00642"/>
    </source>
</evidence>
<evidence type="ECO:0000256" key="1">
    <source>
        <dbReference type="ARBA" id="ARBA00008061"/>
    </source>
</evidence>